<dbReference type="EMBL" id="AANC01000001">
    <property type="protein sequence ID" value="EAQ51141.1"/>
    <property type="molecule type" value="Genomic_DNA"/>
</dbReference>
<dbReference type="PRINTS" id="PR00385">
    <property type="entry name" value="P450"/>
</dbReference>
<dbReference type="RefSeq" id="WP_009781620.1">
    <property type="nucleotide sequence ID" value="NZ_CH672395.1"/>
</dbReference>
<evidence type="ECO:0000313" key="9">
    <source>
        <dbReference type="EMBL" id="EAQ51141.1"/>
    </source>
</evidence>
<evidence type="ECO:0000256" key="7">
    <source>
        <dbReference type="PIRSR" id="PIRSR602401-1"/>
    </source>
</evidence>
<sequence length="444" mass="51437">MGKAFPKVSIFQFLRSALSILKNPLPFHHRNFESKGNTFQLKIGFTRSVLFSRDAHFAQHALQKNQKKYQKSPIQTRDLAKYVGQGLLTANGKHWAKQRKLIQPAFQKKTLHGLLQKVDEVIQKELVKIETGKAFDIFPIFNDLAFNTVVQALFSNVIDQKAINRLQHITESNQRMMVKELRQPYLNWWFHVSGALKSALKQSLEARQILSKLIDDRIASGIRHDDLLDMLLDARYEDDTPMSREQLIDEILILFIAGHETTSNALTFTAALLARNPEVQDKLYAESLAADNEVDLLEKIKTLKYTNQVVNEAMRLYPPAYFIDRISIEKDQFDDFEIEAGTNILFSIFEIHRHTDFWERPEEFNPDRFADDSLKYSPYYYPFGAGPRMCIGNNFAMYEMILTVSHLVKKFKIKKETAPIAINPLITLKPKDVLLTFTPRDFEY</sequence>
<name>A3XHV1_LEEBM</name>
<evidence type="ECO:0000256" key="8">
    <source>
        <dbReference type="RuleBase" id="RU000461"/>
    </source>
</evidence>
<evidence type="ECO:0000313" key="10">
    <source>
        <dbReference type="Proteomes" id="UP000001601"/>
    </source>
</evidence>
<dbReference type="STRING" id="398720.MED217_16400"/>
<dbReference type="HOGENOM" id="CLU_001570_5_1_10"/>
<dbReference type="InterPro" id="IPR002401">
    <property type="entry name" value="Cyt_P450_E_grp-I"/>
</dbReference>
<feature type="binding site" description="axial binding residue" evidence="7">
    <location>
        <position position="390"/>
    </location>
    <ligand>
        <name>heme</name>
        <dbReference type="ChEBI" id="CHEBI:30413"/>
    </ligand>
    <ligandPart>
        <name>Fe</name>
        <dbReference type="ChEBI" id="CHEBI:18248"/>
    </ligandPart>
</feature>
<keyword evidence="5 7" id="KW-0408">Iron</keyword>
<dbReference type="eggNOG" id="COG2124">
    <property type="taxonomic scope" value="Bacteria"/>
</dbReference>
<evidence type="ECO:0000256" key="4">
    <source>
        <dbReference type="ARBA" id="ARBA00023002"/>
    </source>
</evidence>
<dbReference type="GO" id="GO:0020037">
    <property type="term" value="F:heme binding"/>
    <property type="evidence" value="ECO:0007669"/>
    <property type="project" value="InterPro"/>
</dbReference>
<dbReference type="PROSITE" id="PS00086">
    <property type="entry name" value="CYTOCHROME_P450"/>
    <property type="match status" value="1"/>
</dbReference>
<dbReference type="GO" id="GO:0004497">
    <property type="term" value="F:monooxygenase activity"/>
    <property type="evidence" value="ECO:0007669"/>
    <property type="project" value="UniProtKB-KW"/>
</dbReference>
<dbReference type="Proteomes" id="UP000001601">
    <property type="component" value="Unassembled WGS sequence"/>
</dbReference>
<dbReference type="GO" id="GO:0005506">
    <property type="term" value="F:iron ion binding"/>
    <property type="evidence" value="ECO:0007669"/>
    <property type="project" value="InterPro"/>
</dbReference>
<accession>A3XHV1</accession>
<evidence type="ECO:0000256" key="1">
    <source>
        <dbReference type="ARBA" id="ARBA00010617"/>
    </source>
</evidence>
<gene>
    <name evidence="9" type="ORF">MED217_16400</name>
</gene>
<protein>
    <recommendedName>
        <fullName evidence="11">Cytochrome P450</fullName>
    </recommendedName>
</protein>
<keyword evidence="4 8" id="KW-0560">Oxidoreductase</keyword>
<comment type="similarity">
    <text evidence="1 8">Belongs to the cytochrome P450 family.</text>
</comment>
<evidence type="ECO:0000256" key="6">
    <source>
        <dbReference type="ARBA" id="ARBA00023033"/>
    </source>
</evidence>
<dbReference type="InterPro" id="IPR036396">
    <property type="entry name" value="Cyt_P450_sf"/>
</dbReference>
<dbReference type="InterPro" id="IPR017972">
    <property type="entry name" value="Cyt_P450_CS"/>
</dbReference>
<dbReference type="InterPro" id="IPR001128">
    <property type="entry name" value="Cyt_P450"/>
</dbReference>
<comment type="caution">
    <text evidence="9">The sequence shown here is derived from an EMBL/GenBank/DDBJ whole genome shotgun (WGS) entry which is preliminary data.</text>
</comment>
<evidence type="ECO:0000256" key="5">
    <source>
        <dbReference type="ARBA" id="ARBA00023004"/>
    </source>
</evidence>
<keyword evidence="6 8" id="KW-0503">Monooxygenase</keyword>
<dbReference type="SUPFAM" id="SSF48264">
    <property type="entry name" value="Cytochrome P450"/>
    <property type="match status" value="1"/>
</dbReference>
<dbReference type="OrthoDB" id="9764248at2"/>
<evidence type="ECO:0008006" key="11">
    <source>
        <dbReference type="Google" id="ProtNLM"/>
    </source>
</evidence>
<organism evidence="9 10">
    <name type="scientific">Leeuwenhoekiella blandensis (strain CECT 7118 / CCUG 51940 / KCTC 22103 / MED217)</name>
    <name type="common">Flavobacterium sp. (strain MED217)</name>
    <dbReference type="NCBI Taxonomy" id="398720"/>
    <lineage>
        <taxon>Bacteria</taxon>
        <taxon>Pseudomonadati</taxon>
        <taxon>Bacteroidota</taxon>
        <taxon>Flavobacteriia</taxon>
        <taxon>Flavobacteriales</taxon>
        <taxon>Flavobacteriaceae</taxon>
        <taxon>Leeuwenhoekiella</taxon>
    </lineage>
</organism>
<dbReference type="GO" id="GO:0016705">
    <property type="term" value="F:oxidoreductase activity, acting on paired donors, with incorporation or reduction of molecular oxygen"/>
    <property type="evidence" value="ECO:0007669"/>
    <property type="project" value="InterPro"/>
</dbReference>
<dbReference type="PANTHER" id="PTHR24291:SF50">
    <property type="entry name" value="BIFUNCTIONAL ALBAFLAVENONE MONOOXYGENASE_TERPENE SYNTHASE"/>
    <property type="match status" value="1"/>
</dbReference>
<dbReference type="PANTHER" id="PTHR24291">
    <property type="entry name" value="CYTOCHROME P450 FAMILY 4"/>
    <property type="match status" value="1"/>
</dbReference>
<reference evidence="9 10" key="1">
    <citation type="journal article" date="2007" name="Nature">
        <title>Light stimulates growth of proteorhodopsin-containing marine Flavobacteria.</title>
        <authorList>
            <person name="Gomez-Consarnau L."/>
            <person name="Gonzalez J.M."/>
            <person name="Coll-Llado M."/>
            <person name="Gourdon P."/>
            <person name="Pascher T."/>
            <person name="Neutze R."/>
            <person name="Pedros-Alio C."/>
            <person name="Pinhassi J."/>
        </authorList>
    </citation>
    <scope>NUCLEOTIDE SEQUENCE [LARGE SCALE GENOMIC DNA]</scope>
    <source>
        <strain evidence="9 10">MED217</strain>
    </source>
</reference>
<proteinExistence type="inferred from homology"/>
<evidence type="ECO:0000256" key="3">
    <source>
        <dbReference type="ARBA" id="ARBA00022723"/>
    </source>
</evidence>
<keyword evidence="2 7" id="KW-0349">Heme</keyword>
<keyword evidence="3 7" id="KW-0479">Metal-binding</keyword>
<dbReference type="AlphaFoldDB" id="A3XHV1"/>
<dbReference type="Pfam" id="PF00067">
    <property type="entry name" value="p450"/>
    <property type="match status" value="1"/>
</dbReference>
<dbReference type="PRINTS" id="PR00463">
    <property type="entry name" value="EP450I"/>
</dbReference>
<evidence type="ECO:0000256" key="2">
    <source>
        <dbReference type="ARBA" id="ARBA00022617"/>
    </source>
</evidence>
<dbReference type="Gene3D" id="1.10.630.10">
    <property type="entry name" value="Cytochrome P450"/>
    <property type="match status" value="1"/>
</dbReference>
<comment type="cofactor">
    <cofactor evidence="7">
        <name>heme</name>
        <dbReference type="ChEBI" id="CHEBI:30413"/>
    </cofactor>
</comment>
<keyword evidence="10" id="KW-1185">Reference proteome</keyword>
<dbReference type="InterPro" id="IPR050196">
    <property type="entry name" value="Cytochrome_P450_Monoox"/>
</dbReference>